<comment type="caution">
    <text evidence="4">The sequence shown here is derived from an EMBL/GenBank/DDBJ whole genome shotgun (WGS) entry which is preliminary data.</text>
</comment>
<reference evidence="4" key="1">
    <citation type="journal article" date="2018" name="DNA Res.">
        <title>Multiple hybrid de novo genome assembly of finger millet, an orphan allotetraploid crop.</title>
        <authorList>
            <person name="Hatakeyama M."/>
            <person name="Aluri S."/>
            <person name="Balachadran M.T."/>
            <person name="Sivarajan S.R."/>
            <person name="Patrignani A."/>
            <person name="Gruter S."/>
            <person name="Poveda L."/>
            <person name="Shimizu-Inatsugi R."/>
            <person name="Baeten J."/>
            <person name="Francoijs K.J."/>
            <person name="Nataraja K.N."/>
            <person name="Reddy Y.A.N."/>
            <person name="Phadnis S."/>
            <person name="Ravikumar R.L."/>
            <person name="Schlapbach R."/>
            <person name="Sreeman S.M."/>
            <person name="Shimizu K.K."/>
        </authorList>
    </citation>
    <scope>NUCLEOTIDE SEQUENCE</scope>
</reference>
<accession>A0AAV5FL22</accession>
<protein>
    <recommendedName>
        <fullName evidence="3">Gnk2-homologous domain-containing protein</fullName>
    </recommendedName>
</protein>
<keyword evidence="2" id="KW-0677">Repeat</keyword>
<feature type="domain" description="Gnk2-homologous" evidence="3">
    <location>
        <begin position="21"/>
        <end position="126"/>
    </location>
</feature>
<evidence type="ECO:0000313" key="5">
    <source>
        <dbReference type="Proteomes" id="UP001054889"/>
    </source>
</evidence>
<evidence type="ECO:0000256" key="2">
    <source>
        <dbReference type="ARBA" id="ARBA00022737"/>
    </source>
</evidence>
<dbReference type="InterPro" id="IPR002902">
    <property type="entry name" value="GNK2"/>
</dbReference>
<dbReference type="InterPro" id="IPR038408">
    <property type="entry name" value="GNK2_sf"/>
</dbReference>
<name>A0AAV5FL22_ELECO</name>
<dbReference type="PROSITE" id="PS51473">
    <property type="entry name" value="GNK2"/>
    <property type="match status" value="1"/>
</dbReference>
<evidence type="ECO:0000259" key="3">
    <source>
        <dbReference type="PROSITE" id="PS51473"/>
    </source>
</evidence>
<gene>
    <name evidence="4" type="primary">gb24215</name>
    <name evidence="4" type="ORF">PR202_gb24215</name>
</gene>
<sequence length="177" mass="19737">MRPTTRACSATPLSGVADDDVAFYVYEATGAEVDDPKSLDLARSGLMDELARAAAAEARVTNGSALCAGAAEDVYRLVQYTRDLASGKCATCLEGGIGSEPSMSPCRRLHRRRHRRCLHHRLRQHRRRLRSHHHHLRRLLRQHRRLRHHPRTTDAVISTICGNTSVGSSHTAIVYIT</sequence>
<organism evidence="4 5">
    <name type="scientific">Eleusine coracana subsp. coracana</name>
    <dbReference type="NCBI Taxonomy" id="191504"/>
    <lineage>
        <taxon>Eukaryota</taxon>
        <taxon>Viridiplantae</taxon>
        <taxon>Streptophyta</taxon>
        <taxon>Embryophyta</taxon>
        <taxon>Tracheophyta</taxon>
        <taxon>Spermatophyta</taxon>
        <taxon>Magnoliopsida</taxon>
        <taxon>Liliopsida</taxon>
        <taxon>Poales</taxon>
        <taxon>Poaceae</taxon>
        <taxon>PACMAD clade</taxon>
        <taxon>Chloridoideae</taxon>
        <taxon>Cynodonteae</taxon>
        <taxon>Eleusininae</taxon>
        <taxon>Eleusine</taxon>
    </lineage>
</organism>
<reference evidence="4" key="2">
    <citation type="submission" date="2021-12" db="EMBL/GenBank/DDBJ databases">
        <title>Resequencing data analysis of finger millet.</title>
        <authorList>
            <person name="Hatakeyama M."/>
            <person name="Aluri S."/>
            <person name="Balachadran M.T."/>
            <person name="Sivarajan S.R."/>
            <person name="Poveda L."/>
            <person name="Shimizu-Inatsugi R."/>
            <person name="Schlapbach R."/>
            <person name="Sreeman S.M."/>
            <person name="Shimizu K.K."/>
        </authorList>
    </citation>
    <scope>NUCLEOTIDE SEQUENCE</scope>
</reference>
<dbReference type="EMBL" id="BQKI01000088">
    <property type="protein sequence ID" value="GJN35438.1"/>
    <property type="molecule type" value="Genomic_DNA"/>
</dbReference>
<dbReference type="Gene3D" id="3.30.430.20">
    <property type="entry name" value="Gnk2 domain, C-X8-C-X2-C motif"/>
    <property type="match status" value="1"/>
</dbReference>
<dbReference type="Proteomes" id="UP001054889">
    <property type="component" value="Unassembled WGS sequence"/>
</dbReference>
<evidence type="ECO:0000313" key="4">
    <source>
        <dbReference type="EMBL" id="GJN35438.1"/>
    </source>
</evidence>
<keyword evidence="1" id="KW-0732">Signal</keyword>
<dbReference type="AlphaFoldDB" id="A0AAV5FL22"/>
<evidence type="ECO:0000256" key="1">
    <source>
        <dbReference type="ARBA" id="ARBA00022729"/>
    </source>
</evidence>
<keyword evidence="5" id="KW-1185">Reference proteome</keyword>
<proteinExistence type="predicted"/>